<dbReference type="EMBL" id="MG777505">
    <property type="protein sequence ID" value="AUW31325.1"/>
    <property type="molecule type" value="Genomic_DNA"/>
</dbReference>
<dbReference type="Gene3D" id="3.40.50.1820">
    <property type="entry name" value="alpha/beta hydrolase"/>
    <property type="match status" value="1"/>
</dbReference>
<dbReference type="AlphaFoldDB" id="A0A1Z1C4N9"/>
<evidence type="ECO:0000259" key="2">
    <source>
        <dbReference type="Pfam" id="PF03959"/>
    </source>
</evidence>
<dbReference type="EMBL" id="KX264270">
    <property type="protein sequence ID" value="ANM86521.1"/>
    <property type="molecule type" value="Genomic_DNA"/>
</dbReference>
<organism evidence="3">
    <name type="scientific">Cladonia uncialis subsp. uncialis</name>
    <dbReference type="NCBI Taxonomy" id="180999"/>
    <lineage>
        <taxon>Eukaryota</taxon>
        <taxon>Fungi</taxon>
        <taxon>Dikarya</taxon>
        <taxon>Ascomycota</taxon>
        <taxon>Pezizomycotina</taxon>
        <taxon>Lecanoromycetes</taxon>
        <taxon>OSLEUM clade</taxon>
        <taxon>Lecanoromycetidae</taxon>
        <taxon>Lecanorales</taxon>
        <taxon>Lecanorineae</taxon>
        <taxon>Cladoniaceae</taxon>
        <taxon>Cladonia</taxon>
    </lineage>
</organism>
<dbReference type="GO" id="GO:0005737">
    <property type="term" value="C:cytoplasm"/>
    <property type="evidence" value="ECO:0007669"/>
    <property type="project" value="TreeGrafter"/>
</dbReference>
<dbReference type="SUPFAM" id="SSF53474">
    <property type="entry name" value="alpha/beta-Hydrolases"/>
    <property type="match status" value="1"/>
</dbReference>
<reference evidence="3" key="1">
    <citation type="submission" date="2016-05" db="EMBL/GenBank/DDBJ databases">
        <title>Lichen genome sequencing reveals its rich biosynthetic potential.</title>
        <authorList>
            <person name="Bertrand R.L."/>
            <person name="Abdel-Hameed M."/>
            <person name="Sorensen J.L."/>
        </authorList>
    </citation>
    <scope>NUCLEOTIDE SEQUENCE</scope>
</reference>
<dbReference type="InterPro" id="IPR029058">
    <property type="entry name" value="AB_hydrolase_fold"/>
</dbReference>
<evidence type="ECO:0000313" key="4">
    <source>
        <dbReference type="EMBL" id="AUW31325.1"/>
    </source>
</evidence>
<protein>
    <submittedName>
        <fullName evidence="3 4">Putative alpha/beta-hydrolase</fullName>
    </submittedName>
</protein>
<dbReference type="InterPro" id="IPR005645">
    <property type="entry name" value="FSH-like_dom"/>
</dbReference>
<proteinExistence type="predicted"/>
<dbReference type="InterPro" id="IPR050593">
    <property type="entry name" value="LovG"/>
</dbReference>
<reference evidence="4" key="2">
    <citation type="submission" date="2017-12" db="EMBL/GenBank/DDBJ databases">
        <title>Genome Sequencing Reveals a Rich Biosynthetic Potential.</title>
        <authorList>
            <person name="Bertrand R.L."/>
            <person name="Abdel-Hameed M.E."/>
            <person name="Sorensen J.L."/>
        </authorList>
    </citation>
    <scope>NUCLEOTIDE SEQUENCE</scope>
</reference>
<evidence type="ECO:0000256" key="1">
    <source>
        <dbReference type="ARBA" id="ARBA00022801"/>
    </source>
</evidence>
<dbReference type="GO" id="GO:0019748">
    <property type="term" value="P:secondary metabolic process"/>
    <property type="evidence" value="ECO:0007669"/>
    <property type="project" value="TreeGrafter"/>
</dbReference>
<keyword evidence="1 3" id="KW-0378">Hydrolase</keyword>
<evidence type="ECO:0000313" key="3">
    <source>
        <dbReference type="EMBL" id="ANM86521.1"/>
    </source>
</evidence>
<dbReference type="PANTHER" id="PTHR48070">
    <property type="entry name" value="ESTERASE OVCA2"/>
    <property type="match status" value="1"/>
</dbReference>
<dbReference type="GO" id="GO:0016787">
    <property type="term" value="F:hydrolase activity"/>
    <property type="evidence" value="ECO:0007669"/>
    <property type="project" value="UniProtKB-KW"/>
</dbReference>
<sequence>MRILCLHGMGTSSQVSYQSSSLYLGGTIEGISAKATHQIFQMQTAALRSQMGEPYVHTFEFVEGGVHSLAAPGIATVFPKDQYFAYYDPSHPFSILQAINDLAAYVSAEGPFDGVMGFSQGAALAAMLLARDSPAEPFRFAIFLCAGLPFCEASLRRGVLRHLDPMVDKELIRVPTAHIVGSKDDALQASLAMKDLCVARGRGLFDHRAGHELPVSPQGITGDMARCAEEAIVRATFVQ</sequence>
<dbReference type="GO" id="GO:0005634">
    <property type="term" value="C:nucleus"/>
    <property type="evidence" value="ECO:0007669"/>
    <property type="project" value="TreeGrafter"/>
</dbReference>
<name>A0A1Z1C4N9_CLAUC</name>
<dbReference type="Pfam" id="PF03959">
    <property type="entry name" value="FSH1"/>
    <property type="match status" value="1"/>
</dbReference>
<feature type="domain" description="Serine hydrolase" evidence="2">
    <location>
        <begin position="36"/>
        <end position="216"/>
    </location>
</feature>
<accession>A0A1Z1C4N9</accession>
<dbReference type="PANTHER" id="PTHR48070:SF7">
    <property type="entry name" value="SERINE HYDROLASE FSH DOMAIN-CONTAINING PROTEIN-RELATED"/>
    <property type="match status" value="1"/>
</dbReference>